<keyword evidence="1 4" id="KW-0547">Nucleotide-binding</keyword>
<accession>A0ABD3CT41</accession>
<reference evidence="8" key="1">
    <citation type="journal article" date="2024" name="IScience">
        <title>Strigolactones Initiate the Formation of Haustorium-like Structures in Castilleja.</title>
        <authorList>
            <person name="Buerger M."/>
            <person name="Peterson D."/>
            <person name="Chory J."/>
        </authorList>
    </citation>
    <scope>NUCLEOTIDE SEQUENCE [LARGE SCALE GENOMIC DNA]</scope>
</reference>
<dbReference type="PANTHER" id="PTHR45748:SF7">
    <property type="entry name" value="1-PHOSPHATIDYLINOSITOL 3-PHOSPHATE 5-KINASE-RELATED"/>
    <property type="match status" value="1"/>
</dbReference>
<feature type="region of interest" description="Disordered" evidence="5">
    <location>
        <begin position="1"/>
        <end position="20"/>
    </location>
</feature>
<evidence type="ECO:0000256" key="1">
    <source>
        <dbReference type="ARBA" id="ARBA00022741"/>
    </source>
</evidence>
<feature type="compositionally biased region" description="Acidic residues" evidence="5">
    <location>
        <begin position="39"/>
        <end position="59"/>
    </location>
</feature>
<dbReference type="PANTHER" id="PTHR45748">
    <property type="entry name" value="1-PHOSPHATIDYLINOSITOL 3-PHOSPHATE 5-KINASE-RELATED"/>
    <property type="match status" value="1"/>
</dbReference>
<dbReference type="Pfam" id="PF01504">
    <property type="entry name" value="PIP5K"/>
    <property type="match status" value="1"/>
</dbReference>
<dbReference type="InterPro" id="IPR044769">
    <property type="entry name" value="PIKfyve_PIPKc"/>
</dbReference>
<dbReference type="AlphaFoldDB" id="A0ABD3CT41"/>
<dbReference type="Gene3D" id="3.30.800.10">
    <property type="entry name" value="Phosphatidylinositol Phosphate Kinase II Beta"/>
    <property type="match status" value="1"/>
</dbReference>
<dbReference type="EMBL" id="JAVIJP010000032">
    <property type="protein sequence ID" value="KAL3632853.1"/>
    <property type="molecule type" value="Genomic_DNA"/>
</dbReference>
<dbReference type="GO" id="GO:0046488">
    <property type="term" value="P:phosphatidylinositol metabolic process"/>
    <property type="evidence" value="ECO:0007669"/>
    <property type="project" value="UniProtKB-UniRule"/>
</dbReference>
<evidence type="ECO:0000256" key="4">
    <source>
        <dbReference type="PROSITE-ProRule" id="PRU00781"/>
    </source>
</evidence>
<feature type="compositionally biased region" description="Basic and acidic residues" evidence="5">
    <location>
        <begin position="1"/>
        <end position="12"/>
    </location>
</feature>
<evidence type="ECO:0000256" key="5">
    <source>
        <dbReference type="SAM" id="MobiDB-lite"/>
    </source>
</evidence>
<evidence type="ECO:0000259" key="6">
    <source>
        <dbReference type="PROSITE" id="PS51455"/>
    </source>
</evidence>
<dbReference type="SMART" id="SM00330">
    <property type="entry name" value="PIPKc"/>
    <property type="match status" value="1"/>
</dbReference>
<dbReference type="PROSITE" id="PS51455">
    <property type="entry name" value="PIPK"/>
    <property type="match status" value="1"/>
</dbReference>
<comment type="caution">
    <text evidence="7">The sequence shown here is derived from an EMBL/GenBank/DDBJ whole genome shotgun (WGS) entry which is preliminary data.</text>
</comment>
<evidence type="ECO:0000313" key="8">
    <source>
        <dbReference type="Proteomes" id="UP001632038"/>
    </source>
</evidence>
<dbReference type="InterPro" id="IPR027484">
    <property type="entry name" value="PInositol-4-P-5-kinase_N"/>
</dbReference>
<dbReference type="SUPFAM" id="SSF56104">
    <property type="entry name" value="SAICAR synthase-like"/>
    <property type="match status" value="1"/>
</dbReference>
<evidence type="ECO:0000256" key="2">
    <source>
        <dbReference type="ARBA" id="ARBA00022777"/>
    </source>
</evidence>
<proteinExistence type="predicted"/>
<gene>
    <name evidence="7" type="ORF">CASFOL_025837</name>
</gene>
<keyword evidence="8" id="KW-1185">Reference proteome</keyword>
<evidence type="ECO:0000256" key="3">
    <source>
        <dbReference type="ARBA" id="ARBA00022840"/>
    </source>
</evidence>
<organism evidence="7 8">
    <name type="scientific">Castilleja foliolosa</name>
    <dbReference type="NCBI Taxonomy" id="1961234"/>
    <lineage>
        <taxon>Eukaryota</taxon>
        <taxon>Viridiplantae</taxon>
        <taxon>Streptophyta</taxon>
        <taxon>Embryophyta</taxon>
        <taxon>Tracheophyta</taxon>
        <taxon>Spermatophyta</taxon>
        <taxon>Magnoliopsida</taxon>
        <taxon>eudicotyledons</taxon>
        <taxon>Gunneridae</taxon>
        <taxon>Pentapetalae</taxon>
        <taxon>asterids</taxon>
        <taxon>lamiids</taxon>
        <taxon>Lamiales</taxon>
        <taxon>Orobanchaceae</taxon>
        <taxon>Pedicularideae</taxon>
        <taxon>Castillejinae</taxon>
        <taxon>Castilleja</taxon>
    </lineage>
</organism>
<keyword evidence="4" id="KW-0808">Transferase</keyword>
<keyword evidence="2 4" id="KW-0418">Kinase</keyword>
<feature type="domain" description="PIPK" evidence="6">
    <location>
        <begin position="267"/>
        <end position="586"/>
    </location>
</feature>
<dbReference type="GO" id="GO:0016301">
    <property type="term" value="F:kinase activity"/>
    <property type="evidence" value="ECO:0007669"/>
    <property type="project" value="UniProtKB-UniRule"/>
</dbReference>
<dbReference type="CDD" id="cd17300">
    <property type="entry name" value="PIPKc_PIKfyve"/>
    <property type="match status" value="1"/>
</dbReference>
<protein>
    <recommendedName>
        <fullName evidence="6">PIPK domain-containing protein</fullName>
    </recommendedName>
</protein>
<evidence type="ECO:0000313" key="7">
    <source>
        <dbReference type="EMBL" id="KAL3632853.1"/>
    </source>
</evidence>
<dbReference type="GO" id="GO:0005524">
    <property type="term" value="F:ATP binding"/>
    <property type="evidence" value="ECO:0007669"/>
    <property type="project" value="UniProtKB-UniRule"/>
</dbReference>
<dbReference type="Gene3D" id="3.30.810.10">
    <property type="entry name" value="2-Layer Sandwich"/>
    <property type="match status" value="1"/>
</dbReference>
<sequence length="613" mass="69923">METAQIEDHAVEDQISDDEASSLYVDFENNGLLWVPPEPENDDDDYYGYDYDDDDDDDDVKPKQVVDEPPRLEQVFTYSPSEQESIKVLLSSRCEWKGTVCERSHLLRIKYYDSFDRPLGRFLRDRLFDQNNLCSSCEMPPEAHVECYTHRQGTISILVKKLPDDILPGEKDGKIWMWHRCLRCPRYYYGVPPATRRIVMSDAASGLSFGKFLELSFSNDASASCGHSLHRDCLRFYGFGKMVACFRYVSIEVYSVYLSPSKLNFNNESGPRMLLPVGVNDTVIIPVYNDEPSSIISYALVSTDYNSVQASKNEPVVSFADNGPHGEVKYTVTCYYGKRFEELRRICCSSESDFVRSLSRCDKWEARGGESKTLDGRFIVKQVTKTELESFIKFAPRYFEYVSESIGSGFPTCLAKMFGVYEVTSKHLKNGKETKMYVVVIENVLFGRNPSRLYDLKGSSRSRYNPDPSGSNKVLLDQNLIEEMPTSPIFVGNESKRLLERAIWNDTAFLASIDVMDYSLLVGVDDEKNELVFGIINIMRQYTWDKHLETWFTGSGIFGGPKNTLPTIVNPKDYKKRFRKAMSVYFLTVPCSQAKLSNENSDNSAQSTTFSDP</sequence>
<keyword evidence="3 4" id="KW-0067">ATP-binding</keyword>
<dbReference type="FunFam" id="3.30.810.10:FF:000001">
    <property type="entry name" value="1-phosphatidylinositol 3-phosphate 5-kinase FAB1"/>
    <property type="match status" value="1"/>
</dbReference>
<dbReference type="InterPro" id="IPR002498">
    <property type="entry name" value="PInositol-4-P-4/5-kinase_core"/>
</dbReference>
<name>A0ABD3CT41_9LAMI</name>
<feature type="region of interest" description="Disordered" evidence="5">
    <location>
        <begin position="33"/>
        <end position="63"/>
    </location>
</feature>
<dbReference type="InterPro" id="IPR027483">
    <property type="entry name" value="PInositol-4-P-4/5-kinase_C_sf"/>
</dbReference>
<dbReference type="Proteomes" id="UP001632038">
    <property type="component" value="Unassembled WGS sequence"/>
</dbReference>